<dbReference type="PANTHER" id="PTHR37252">
    <property type="entry name" value="POLYADENYLATE-BINDING PROTEIN-INTERACTING PROTEIN 6"/>
    <property type="match status" value="1"/>
</dbReference>
<feature type="domain" description="CUE" evidence="1">
    <location>
        <begin position="98"/>
        <end position="141"/>
    </location>
</feature>
<dbReference type="InterPro" id="IPR009060">
    <property type="entry name" value="UBA-like_sf"/>
</dbReference>
<protein>
    <submittedName>
        <fullName evidence="3 4">Polyadenylate-binding protein-interacting protein 5-like</fullName>
    </submittedName>
</protein>
<dbReference type="OrthoDB" id="769720at2759"/>
<keyword evidence="2" id="KW-1185">Reference proteome</keyword>
<dbReference type="SUPFAM" id="SSF46934">
    <property type="entry name" value="UBA-like"/>
    <property type="match status" value="1"/>
</dbReference>
<dbReference type="Proteomes" id="UP000235220">
    <property type="component" value="Chromosome 8"/>
</dbReference>
<evidence type="ECO:0000313" key="4">
    <source>
        <dbReference type="RefSeq" id="XP_018834737.1"/>
    </source>
</evidence>
<dbReference type="RefSeq" id="XP_018834737.1">
    <property type="nucleotide sequence ID" value="XM_018979192.2"/>
</dbReference>
<dbReference type="CDD" id="cd14371">
    <property type="entry name" value="CUE_CID7_like"/>
    <property type="match status" value="1"/>
</dbReference>
<dbReference type="InterPro" id="IPR038981">
    <property type="entry name" value="CID5/CID6"/>
</dbReference>
<evidence type="ECO:0000313" key="3">
    <source>
        <dbReference type="RefSeq" id="XP_018834736.1"/>
    </source>
</evidence>
<dbReference type="PANTHER" id="PTHR37252:SF3">
    <property type="entry name" value="POLYADENYLATE-BINDING PROTEIN-INTERACTING PROTEIN 6"/>
    <property type="match status" value="1"/>
</dbReference>
<dbReference type="InterPro" id="IPR003892">
    <property type="entry name" value="CUE"/>
</dbReference>
<dbReference type="PROSITE" id="PS51140">
    <property type="entry name" value="CUE"/>
    <property type="match status" value="1"/>
</dbReference>
<dbReference type="Gramene" id="Jr08_02080_p1">
    <property type="protein sequence ID" value="cds.Jr08_02080_p1"/>
    <property type="gene ID" value="Jr08_02080"/>
</dbReference>
<dbReference type="Pfam" id="PF02845">
    <property type="entry name" value="CUE"/>
    <property type="match status" value="1"/>
</dbReference>
<dbReference type="RefSeq" id="XP_018834736.1">
    <property type="nucleotide sequence ID" value="XM_018979191.2"/>
</dbReference>
<dbReference type="GO" id="GO:0043130">
    <property type="term" value="F:ubiquitin binding"/>
    <property type="evidence" value="ECO:0007669"/>
    <property type="project" value="InterPro"/>
</dbReference>
<dbReference type="GeneID" id="109001782"/>
<name>A0A2I4FSV9_JUGRE</name>
<reference evidence="3 4" key="1">
    <citation type="submission" date="2025-04" db="UniProtKB">
        <authorList>
            <consortium name="RefSeq"/>
        </authorList>
    </citation>
    <scope>IDENTIFICATION</scope>
    <source>
        <tissue evidence="3 4">Leaves</tissue>
    </source>
</reference>
<proteinExistence type="predicted"/>
<gene>
    <name evidence="3 4" type="primary">LOC109001782</name>
</gene>
<dbReference type="Gene3D" id="1.10.8.10">
    <property type="entry name" value="DNA helicase RuvA subunit, C-terminal domain"/>
    <property type="match status" value="1"/>
</dbReference>
<sequence length="196" mass="21406">MKRSSLNPYAESYIPLSKRDANDSIYVAARVSKIDNERVQFGGPVQLHHKASIDSKFHGTEKVPSPEFFTLKSQPVHGYGPSAQNVNQVSDKQISDEEYDIDLEYLQMSFPGISVQSLTDVYLANKGDLEATIDMLNQLEFYSLETSEILPDTLDIGDVSEFGSSADCASLKLKNIEGEANAIAASCSSKGSVTIS</sequence>
<dbReference type="AlphaFoldDB" id="A0A2I4FSV9"/>
<dbReference type="InterPro" id="IPR041806">
    <property type="entry name" value="CID5/6/7_CUE"/>
</dbReference>
<evidence type="ECO:0000259" key="1">
    <source>
        <dbReference type="PROSITE" id="PS51140"/>
    </source>
</evidence>
<evidence type="ECO:0000313" key="2">
    <source>
        <dbReference type="Proteomes" id="UP000235220"/>
    </source>
</evidence>
<accession>A0A2I4FSV9</accession>
<dbReference type="KEGG" id="jre:109001782"/>
<organism evidence="2 3">
    <name type="scientific">Juglans regia</name>
    <name type="common">English walnut</name>
    <dbReference type="NCBI Taxonomy" id="51240"/>
    <lineage>
        <taxon>Eukaryota</taxon>
        <taxon>Viridiplantae</taxon>
        <taxon>Streptophyta</taxon>
        <taxon>Embryophyta</taxon>
        <taxon>Tracheophyta</taxon>
        <taxon>Spermatophyta</taxon>
        <taxon>Magnoliopsida</taxon>
        <taxon>eudicotyledons</taxon>
        <taxon>Gunneridae</taxon>
        <taxon>Pentapetalae</taxon>
        <taxon>rosids</taxon>
        <taxon>fabids</taxon>
        <taxon>Fagales</taxon>
        <taxon>Juglandaceae</taxon>
        <taxon>Juglans</taxon>
    </lineage>
</organism>